<evidence type="ECO:0000313" key="2">
    <source>
        <dbReference type="Proteomes" id="UP000821845"/>
    </source>
</evidence>
<sequence>MCNLAFASAKKEMDTKTRPKQQGTTVSKCKAVSCAQAIVLRASVTDQQTELILRLFWELEGVGVCDNPEKFPNVHTMEEFTKGIKTVDRSYEMKRLTDVDMFIAAAWVVRSPAMITNCFTHAGLVTRQASCTDPAEQEEGSPAGALNDSTVPLSLTSAWGKLCKMAKEIPDGLSIDVFICADEHAIVHKEMTNEAIISSACEVGDPEAGNTDDPRPQPEKRTTPEDVLNALDIIRLFFGEHGDDVAMDHFLQCE</sequence>
<keyword evidence="2" id="KW-1185">Reference proteome</keyword>
<protein>
    <submittedName>
        <fullName evidence="1">Uncharacterized protein</fullName>
    </submittedName>
</protein>
<dbReference type="EMBL" id="CM023481">
    <property type="protein sequence ID" value="KAH6947220.1"/>
    <property type="molecule type" value="Genomic_DNA"/>
</dbReference>
<reference evidence="1" key="1">
    <citation type="submission" date="2020-05" db="EMBL/GenBank/DDBJ databases">
        <title>Large-scale comparative analyses of tick genomes elucidate their genetic diversity and vector capacities.</title>
        <authorList>
            <person name="Jia N."/>
            <person name="Wang J."/>
            <person name="Shi W."/>
            <person name="Du L."/>
            <person name="Sun Y."/>
            <person name="Zhan W."/>
            <person name="Jiang J."/>
            <person name="Wang Q."/>
            <person name="Zhang B."/>
            <person name="Ji P."/>
            <person name="Sakyi L.B."/>
            <person name="Cui X."/>
            <person name="Yuan T."/>
            <person name="Jiang B."/>
            <person name="Yang W."/>
            <person name="Lam T.T.-Y."/>
            <person name="Chang Q."/>
            <person name="Ding S."/>
            <person name="Wang X."/>
            <person name="Zhu J."/>
            <person name="Ruan X."/>
            <person name="Zhao L."/>
            <person name="Wei J."/>
            <person name="Que T."/>
            <person name="Du C."/>
            <person name="Cheng J."/>
            <person name="Dai P."/>
            <person name="Han X."/>
            <person name="Huang E."/>
            <person name="Gao Y."/>
            <person name="Liu J."/>
            <person name="Shao H."/>
            <person name="Ye R."/>
            <person name="Li L."/>
            <person name="Wei W."/>
            <person name="Wang X."/>
            <person name="Wang C."/>
            <person name="Yang T."/>
            <person name="Huo Q."/>
            <person name="Li W."/>
            <person name="Guo W."/>
            <person name="Chen H."/>
            <person name="Zhou L."/>
            <person name="Ni X."/>
            <person name="Tian J."/>
            <person name="Zhou Y."/>
            <person name="Sheng Y."/>
            <person name="Liu T."/>
            <person name="Pan Y."/>
            <person name="Xia L."/>
            <person name="Li J."/>
            <person name="Zhao F."/>
            <person name="Cao W."/>
        </authorList>
    </citation>
    <scope>NUCLEOTIDE SEQUENCE</scope>
    <source>
        <strain evidence="1">Hyas-2018</strain>
    </source>
</reference>
<accession>A0ACB7TK81</accession>
<evidence type="ECO:0000313" key="1">
    <source>
        <dbReference type="EMBL" id="KAH6947220.1"/>
    </source>
</evidence>
<name>A0ACB7TK81_HYAAI</name>
<comment type="caution">
    <text evidence="1">The sequence shown here is derived from an EMBL/GenBank/DDBJ whole genome shotgun (WGS) entry which is preliminary data.</text>
</comment>
<dbReference type="Proteomes" id="UP000821845">
    <property type="component" value="Chromosome 1"/>
</dbReference>
<proteinExistence type="predicted"/>
<gene>
    <name evidence="1" type="ORF">HPB50_017606</name>
</gene>
<organism evidence="1 2">
    <name type="scientific">Hyalomma asiaticum</name>
    <name type="common">Tick</name>
    <dbReference type="NCBI Taxonomy" id="266040"/>
    <lineage>
        <taxon>Eukaryota</taxon>
        <taxon>Metazoa</taxon>
        <taxon>Ecdysozoa</taxon>
        <taxon>Arthropoda</taxon>
        <taxon>Chelicerata</taxon>
        <taxon>Arachnida</taxon>
        <taxon>Acari</taxon>
        <taxon>Parasitiformes</taxon>
        <taxon>Ixodida</taxon>
        <taxon>Ixodoidea</taxon>
        <taxon>Ixodidae</taxon>
        <taxon>Hyalomminae</taxon>
        <taxon>Hyalomma</taxon>
    </lineage>
</organism>